<dbReference type="InterPro" id="IPR027381">
    <property type="entry name" value="LytR/CpsA/Psr_C"/>
</dbReference>
<reference evidence="3 4" key="1">
    <citation type="submission" date="2021-08" db="EMBL/GenBank/DDBJ databases">
        <title>Whole genome sequence of novel Actinomyces species strain MAS-1.</title>
        <authorList>
            <person name="Saito M."/>
            <person name="Kuwahara N."/>
            <person name="Takizawa T."/>
            <person name="Gotouda H."/>
            <person name="Ochiai T."/>
        </authorList>
    </citation>
    <scope>NUCLEOTIDE SEQUENCE [LARGE SCALE GENOMIC DNA]</scope>
    <source>
        <strain evidence="3 4">MAS-1</strain>
    </source>
</reference>
<evidence type="ECO:0000259" key="2">
    <source>
        <dbReference type="Pfam" id="PF13399"/>
    </source>
</evidence>
<dbReference type="Gene3D" id="3.30.70.2390">
    <property type="match status" value="1"/>
</dbReference>
<name>A0ABM7UKI1_9ACTO</name>
<sequence length="202" mass="20975">MSTPADPRTEYRRRMMRRQTTVIGSIVVVMAGLVAVSLLVWTGALPIKGPGFAQAEETVAYTPPPCPPEGSTTVDLTSLTINVYNGSETVGLAGNVEEVLTDAGLSVATAADWPQGDYQGNVQIMASEAGLVGAYSLTQIFPNSTVQIDTTLEPTDPTVSVVLGDEYEHTVLPADEIQLLGSGQAIAAPGNCVAVSPAAKEG</sequence>
<feature type="domain" description="LytR/CpsA/Psr regulator C-terminal" evidence="2">
    <location>
        <begin position="79"/>
        <end position="167"/>
    </location>
</feature>
<keyword evidence="1" id="KW-0472">Membrane</keyword>
<protein>
    <recommendedName>
        <fullName evidence="2">LytR/CpsA/Psr regulator C-terminal domain-containing protein</fullName>
    </recommendedName>
</protein>
<dbReference type="EMBL" id="AP025017">
    <property type="protein sequence ID" value="BDA64415.1"/>
    <property type="molecule type" value="Genomic_DNA"/>
</dbReference>
<feature type="transmembrane region" description="Helical" evidence="1">
    <location>
        <begin position="21"/>
        <end position="41"/>
    </location>
</feature>
<proteinExistence type="predicted"/>
<keyword evidence="1" id="KW-0812">Transmembrane</keyword>
<keyword evidence="4" id="KW-1185">Reference proteome</keyword>
<dbReference type="RefSeq" id="WP_308443647.1">
    <property type="nucleotide sequence ID" value="NZ_AP025017.1"/>
</dbReference>
<evidence type="ECO:0000256" key="1">
    <source>
        <dbReference type="SAM" id="Phobius"/>
    </source>
</evidence>
<dbReference type="Pfam" id="PF13399">
    <property type="entry name" value="LytR_C"/>
    <property type="match status" value="1"/>
</dbReference>
<evidence type="ECO:0000313" key="3">
    <source>
        <dbReference type="EMBL" id="BDA64415.1"/>
    </source>
</evidence>
<evidence type="ECO:0000313" key="4">
    <source>
        <dbReference type="Proteomes" id="UP000824496"/>
    </source>
</evidence>
<dbReference type="Proteomes" id="UP000824496">
    <property type="component" value="Chromosome"/>
</dbReference>
<gene>
    <name evidence="3" type="ORF">MANAM107_12490</name>
</gene>
<organism evidence="3 4">
    <name type="scientific">Actinomyces capricornis</name>
    <dbReference type="NCBI Taxonomy" id="2755559"/>
    <lineage>
        <taxon>Bacteria</taxon>
        <taxon>Bacillati</taxon>
        <taxon>Actinomycetota</taxon>
        <taxon>Actinomycetes</taxon>
        <taxon>Actinomycetales</taxon>
        <taxon>Actinomycetaceae</taxon>
        <taxon>Actinomyces</taxon>
    </lineage>
</organism>
<keyword evidence="1" id="KW-1133">Transmembrane helix</keyword>
<accession>A0ABM7UKI1</accession>